<dbReference type="EMBL" id="LIUT01000001">
    <property type="protein sequence ID" value="KOR88143.1"/>
    <property type="molecule type" value="Genomic_DNA"/>
</dbReference>
<proteinExistence type="predicted"/>
<dbReference type="Gene3D" id="3.40.50.2000">
    <property type="entry name" value="Glycogen Phosphorylase B"/>
    <property type="match status" value="1"/>
</dbReference>
<evidence type="ECO:0000313" key="1">
    <source>
        <dbReference type="EMBL" id="KOR88143.1"/>
    </source>
</evidence>
<evidence type="ECO:0000313" key="2">
    <source>
        <dbReference type="Proteomes" id="UP000036932"/>
    </source>
</evidence>
<name>A0A0M1P0V8_9BACL</name>
<dbReference type="AlphaFoldDB" id="A0A0M1P0V8"/>
<dbReference type="RefSeq" id="WP_054401237.1">
    <property type="nucleotide sequence ID" value="NZ_LIUT01000001.1"/>
</dbReference>
<dbReference type="GO" id="GO:0016740">
    <property type="term" value="F:transferase activity"/>
    <property type="evidence" value="ECO:0007669"/>
    <property type="project" value="UniProtKB-KW"/>
</dbReference>
<keyword evidence="2" id="KW-1185">Reference proteome</keyword>
<protein>
    <submittedName>
        <fullName evidence="1">Glycosyl transferase</fullName>
    </submittedName>
</protein>
<reference evidence="2" key="1">
    <citation type="submission" date="2015-08" db="EMBL/GenBank/DDBJ databases">
        <title>Genome sequencing project for genomic taxonomy and phylogenomics of Bacillus-like bacteria.</title>
        <authorList>
            <person name="Liu B."/>
            <person name="Wang J."/>
            <person name="Zhu Y."/>
            <person name="Liu G."/>
            <person name="Chen Q."/>
            <person name="Chen Z."/>
            <person name="Lan J."/>
            <person name="Che J."/>
            <person name="Ge C."/>
            <person name="Shi H."/>
            <person name="Pan Z."/>
            <person name="Liu X."/>
        </authorList>
    </citation>
    <scope>NUCLEOTIDE SEQUENCE [LARGE SCALE GENOMIC DNA]</scope>
    <source>
        <strain evidence="2">FJAT-22460</strain>
    </source>
</reference>
<sequence>MGKRGDINVLIIGSEKIASYKIGIEQPLRYLQKMGVCEFDIRSDSEVDRSRLADADIVLFFRTVQPEAYKLLEMAREMGKKTVYVIDDHFIAMSPGSDMGRYYHDSSRRKTYVKFLKNAQIVKVASSFFANHLDTHFSPQKIVYFPGSVDFSVISGLKKNRKEEGKVLIGYEGGKKQVAFEPVIGALNKIIGKYGDKLRIEFCGYAPDELKEKPQVFTESYDENYKNFLKRLYRSNWDIGLAPLERTLLHDCKSNNKFREYSACRIAGIYTSSPAYEEWVTGKENGLIVSSTSDDWYEAMVQLIEQPELRQSISEHAEQVAWANFSVEACAERWRSQILMSE</sequence>
<dbReference type="Proteomes" id="UP000036932">
    <property type="component" value="Unassembled WGS sequence"/>
</dbReference>
<dbReference type="OrthoDB" id="9815351at2"/>
<accession>A0A0M1P0V8</accession>
<organism evidence="1 2">
    <name type="scientific">Paenibacillus solani</name>
    <dbReference type="NCBI Taxonomy" id="1705565"/>
    <lineage>
        <taxon>Bacteria</taxon>
        <taxon>Bacillati</taxon>
        <taxon>Bacillota</taxon>
        <taxon>Bacilli</taxon>
        <taxon>Bacillales</taxon>
        <taxon>Paenibacillaceae</taxon>
        <taxon>Paenibacillus</taxon>
    </lineage>
</organism>
<keyword evidence="1" id="KW-0808">Transferase</keyword>
<dbReference type="PATRIC" id="fig|1705565.3.peg.2396"/>
<gene>
    <name evidence="1" type="ORF">AM231_02615</name>
</gene>
<dbReference type="SUPFAM" id="SSF53756">
    <property type="entry name" value="UDP-Glycosyltransferase/glycogen phosphorylase"/>
    <property type="match status" value="1"/>
</dbReference>
<comment type="caution">
    <text evidence="1">The sequence shown here is derived from an EMBL/GenBank/DDBJ whole genome shotgun (WGS) entry which is preliminary data.</text>
</comment>